<feature type="compositionally biased region" description="Basic and acidic residues" evidence="1">
    <location>
        <begin position="484"/>
        <end position="494"/>
    </location>
</feature>
<dbReference type="HOGENOM" id="CLU_478253_0_0_1"/>
<reference evidence="2 3" key="1">
    <citation type="submission" date="2014-04" db="EMBL/GenBank/DDBJ databases">
        <authorList>
            <consortium name="DOE Joint Genome Institute"/>
            <person name="Kuo A."/>
            <person name="Tarkka M."/>
            <person name="Buscot F."/>
            <person name="Kohler A."/>
            <person name="Nagy L.G."/>
            <person name="Floudas D."/>
            <person name="Copeland A."/>
            <person name="Barry K.W."/>
            <person name="Cichocki N."/>
            <person name="Veneault-Fourrey C."/>
            <person name="LaButti K."/>
            <person name="Lindquist E.A."/>
            <person name="Lipzen A."/>
            <person name="Lundell T."/>
            <person name="Morin E."/>
            <person name="Murat C."/>
            <person name="Sun H."/>
            <person name="Tunlid A."/>
            <person name="Henrissat B."/>
            <person name="Grigoriev I.V."/>
            <person name="Hibbett D.S."/>
            <person name="Martin F."/>
            <person name="Nordberg H.P."/>
            <person name="Cantor M.N."/>
            <person name="Hua S.X."/>
        </authorList>
    </citation>
    <scope>NUCLEOTIDE SEQUENCE [LARGE SCALE GENOMIC DNA]</scope>
    <source>
        <strain evidence="2 3">F 1598</strain>
    </source>
</reference>
<reference evidence="3" key="2">
    <citation type="submission" date="2015-01" db="EMBL/GenBank/DDBJ databases">
        <title>Evolutionary Origins and Diversification of the Mycorrhizal Mutualists.</title>
        <authorList>
            <consortium name="DOE Joint Genome Institute"/>
            <consortium name="Mycorrhizal Genomics Consortium"/>
            <person name="Kohler A."/>
            <person name="Kuo A."/>
            <person name="Nagy L.G."/>
            <person name="Floudas D."/>
            <person name="Copeland A."/>
            <person name="Barry K.W."/>
            <person name="Cichocki N."/>
            <person name="Veneault-Fourrey C."/>
            <person name="LaButti K."/>
            <person name="Lindquist E.A."/>
            <person name="Lipzen A."/>
            <person name="Lundell T."/>
            <person name="Morin E."/>
            <person name="Murat C."/>
            <person name="Riley R."/>
            <person name="Ohm R."/>
            <person name="Sun H."/>
            <person name="Tunlid A."/>
            <person name="Henrissat B."/>
            <person name="Grigoriev I.V."/>
            <person name="Hibbett D.S."/>
            <person name="Martin F."/>
        </authorList>
    </citation>
    <scope>NUCLEOTIDE SEQUENCE [LARGE SCALE GENOMIC DNA]</scope>
    <source>
        <strain evidence="3">F 1598</strain>
    </source>
</reference>
<dbReference type="EMBL" id="KN832984">
    <property type="protein sequence ID" value="KIM85610.1"/>
    <property type="molecule type" value="Genomic_DNA"/>
</dbReference>
<gene>
    <name evidence="2" type="ORF">PILCRDRAFT_86820</name>
</gene>
<dbReference type="AlphaFoldDB" id="A0A0C3FP41"/>
<protein>
    <submittedName>
        <fullName evidence="2">Uncharacterized protein</fullName>
    </submittedName>
</protein>
<proteinExistence type="predicted"/>
<dbReference type="Proteomes" id="UP000054166">
    <property type="component" value="Unassembled WGS sequence"/>
</dbReference>
<name>A0A0C3FP41_PILCF</name>
<organism evidence="2 3">
    <name type="scientific">Piloderma croceum (strain F 1598)</name>
    <dbReference type="NCBI Taxonomy" id="765440"/>
    <lineage>
        <taxon>Eukaryota</taxon>
        <taxon>Fungi</taxon>
        <taxon>Dikarya</taxon>
        <taxon>Basidiomycota</taxon>
        <taxon>Agaricomycotina</taxon>
        <taxon>Agaricomycetes</taxon>
        <taxon>Agaricomycetidae</taxon>
        <taxon>Atheliales</taxon>
        <taxon>Atheliaceae</taxon>
        <taxon>Piloderma</taxon>
    </lineage>
</organism>
<feature type="compositionally biased region" description="Low complexity" evidence="1">
    <location>
        <begin position="289"/>
        <end position="326"/>
    </location>
</feature>
<evidence type="ECO:0000313" key="3">
    <source>
        <dbReference type="Proteomes" id="UP000054166"/>
    </source>
</evidence>
<feature type="compositionally biased region" description="Basic and acidic residues" evidence="1">
    <location>
        <begin position="66"/>
        <end position="77"/>
    </location>
</feature>
<sequence>MCVQGACVGLLFEGFIGMTDGGGHNYWHASRISAKNTNGDDDNNRPTHCARNATRTAKHNCTGPYPREDNGRLEQRRGHGGHNRQVAFGGYCIQIGKSAFVVYTRARTMAIAGSTLPAIPTTCLHTTPSSSSPVPSNVPRAYAQLAPESILVLYLYLYQLLHHLDVIQQPCGDALRRRRRSQQGMGVGVGVRGRAARPKRASIRPLVIVKPPVRVVCDDDDGDDDQPEGEGERGYVGLGLKYRLPSEVVVTSKPHSFVRNELEEEVEGEDYESLNEWYTEQLSSVVTLHSASSPHPSHTQSQPQPQPPKSHSQVQVQVQVPTSPTHYAPARPDSIFMLSPLPRFSFVPAPTPTPAPAQLEENKDESECAEAAEPEPEPESAQNRNRNAKPLPEIPAILVPSDSTLLPPRERTVVSGTTTGSVLGLLESAGLAPFVLEREGAGTGRKENKKKNKEYRAPPRSSVPVDLGMDEWVHHHHHPPPPRRSNDASGHKDVISPAPAVDLGEFTIEEEDLPLKFPVSLPTSPVDMETEFGVELSQSDENTLLQVYNGDKYQQDFVAYKTTCNWASER</sequence>
<accession>A0A0C3FP41</accession>
<feature type="compositionally biased region" description="Basic and acidic residues" evidence="1">
    <location>
        <begin position="437"/>
        <end position="446"/>
    </location>
</feature>
<evidence type="ECO:0000313" key="2">
    <source>
        <dbReference type="EMBL" id="KIM85610.1"/>
    </source>
</evidence>
<evidence type="ECO:0000256" key="1">
    <source>
        <dbReference type="SAM" id="MobiDB-lite"/>
    </source>
</evidence>
<feature type="region of interest" description="Disordered" evidence="1">
    <location>
        <begin position="437"/>
        <end position="496"/>
    </location>
</feature>
<feature type="region of interest" description="Disordered" evidence="1">
    <location>
        <begin position="287"/>
        <end position="331"/>
    </location>
</feature>
<feature type="region of interest" description="Disordered" evidence="1">
    <location>
        <begin position="347"/>
        <end position="392"/>
    </location>
</feature>
<feature type="compositionally biased region" description="Acidic residues" evidence="1">
    <location>
        <begin position="362"/>
        <end position="378"/>
    </location>
</feature>
<keyword evidence="3" id="KW-1185">Reference proteome</keyword>
<dbReference type="InParanoid" id="A0A0C3FP41"/>
<feature type="region of interest" description="Disordered" evidence="1">
    <location>
        <begin position="54"/>
        <end position="81"/>
    </location>
</feature>